<evidence type="ECO:0008006" key="5">
    <source>
        <dbReference type="Google" id="ProtNLM"/>
    </source>
</evidence>
<dbReference type="InterPro" id="IPR013762">
    <property type="entry name" value="Integrase-like_cat_sf"/>
</dbReference>
<dbReference type="InterPro" id="IPR011010">
    <property type="entry name" value="DNA_brk_join_enz"/>
</dbReference>
<dbReference type="Proteomes" id="UP000838878">
    <property type="component" value="Chromosome 1"/>
</dbReference>
<protein>
    <recommendedName>
        <fullName evidence="5">Tyr recombinase domain-containing protein</fullName>
    </recommendedName>
</protein>
<evidence type="ECO:0000256" key="2">
    <source>
        <dbReference type="SAM" id="SignalP"/>
    </source>
</evidence>
<dbReference type="EMBL" id="OV170221">
    <property type="protein sequence ID" value="CAH0714362.1"/>
    <property type="molecule type" value="Genomic_DNA"/>
</dbReference>
<accession>A0A8J9UIL0</accession>
<name>A0A8J9UIL0_9NEOP</name>
<gene>
    <name evidence="3" type="ORF">BINO364_LOCUS1422</name>
</gene>
<dbReference type="PANTHER" id="PTHR35617:SF3">
    <property type="entry name" value="CORE-BINDING (CB) DOMAIN-CONTAINING PROTEIN"/>
    <property type="match status" value="1"/>
</dbReference>
<sequence length="190" mass="21226">MWEISRRCAILLLLCSGRRVYDLTLLSISDSNFIDDTEANCLTFWPMFGSKTDSVSYTQSGWKLYSNNENANIDPVLWVRKLIQFGKDIGREGKVSNLFVTARGPAKAASRTVIAGWVKSVLSDAGVNATPGSVRSAVASRSWLDSEPLDKILSRANWKSIKTFSKFYKKEIRPLPNVISDSVSLFKPVR</sequence>
<proteinExistence type="predicted"/>
<feature type="non-terminal residue" evidence="3">
    <location>
        <position position="190"/>
    </location>
</feature>
<keyword evidence="4" id="KW-1185">Reference proteome</keyword>
<dbReference type="Gene3D" id="1.10.443.10">
    <property type="entry name" value="Intergrase catalytic core"/>
    <property type="match status" value="1"/>
</dbReference>
<keyword evidence="2" id="KW-0732">Signal</keyword>
<feature type="signal peptide" evidence="2">
    <location>
        <begin position="1"/>
        <end position="22"/>
    </location>
</feature>
<dbReference type="GO" id="GO:0003677">
    <property type="term" value="F:DNA binding"/>
    <property type="evidence" value="ECO:0007669"/>
    <property type="project" value="InterPro"/>
</dbReference>
<organism evidence="3 4">
    <name type="scientific">Brenthis ino</name>
    <name type="common">lesser marbled fritillary</name>
    <dbReference type="NCBI Taxonomy" id="405034"/>
    <lineage>
        <taxon>Eukaryota</taxon>
        <taxon>Metazoa</taxon>
        <taxon>Ecdysozoa</taxon>
        <taxon>Arthropoda</taxon>
        <taxon>Hexapoda</taxon>
        <taxon>Insecta</taxon>
        <taxon>Pterygota</taxon>
        <taxon>Neoptera</taxon>
        <taxon>Endopterygota</taxon>
        <taxon>Lepidoptera</taxon>
        <taxon>Glossata</taxon>
        <taxon>Ditrysia</taxon>
        <taxon>Papilionoidea</taxon>
        <taxon>Nymphalidae</taxon>
        <taxon>Heliconiinae</taxon>
        <taxon>Argynnini</taxon>
        <taxon>Brenthis</taxon>
    </lineage>
</organism>
<evidence type="ECO:0000313" key="4">
    <source>
        <dbReference type="Proteomes" id="UP000838878"/>
    </source>
</evidence>
<dbReference type="PANTHER" id="PTHR35617">
    <property type="entry name" value="PHAGE_INTEGRASE DOMAIN-CONTAINING PROTEIN"/>
    <property type="match status" value="1"/>
</dbReference>
<feature type="chain" id="PRO_5035442725" description="Tyr recombinase domain-containing protein" evidence="2">
    <location>
        <begin position="23"/>
        <end position="190"/>
    </location>
</feature>
<reference evidence="3" key="1">
    <citation type="submission" date="2021-12" db="EMBL/GenBank/DDBJ databases">
        <authorList>
            <person name="Martin H S."/>
        </authorList>
    </citation>
    <scope>NUCLEOTIDE SEQUENCE</scope>
</reference>
<keyword evidence="1" id="KW-0233">DNA recombination</keyword>
<dbReference type="AlphaFoldDB" id="A0A8J9UIL0"/>
<dbReference type="SUPFAM" id="SSF56349">
    <property type="entry name" value="DNA breaking-rejoining enzymes"/>
    <property type="match status" value="1"/>
</dbReference>
<dbReference type="GO" id="GO:0006310">
    <property type="term" value="P:DNA recombination"/>
    <property type="evidence" value="ECO:0007669"/>
    <property type="project" value="UniProtKB-KW"/>
</dbReference>
<dbReference type="OrthoDB" id="7484669at2759"/>
<evidence type="ECO:0000256" key="1">
    <source>
        <dbReference type="ARBA" id="ARBA00023172"/>
    </source>
</evidence>
<dbReference type="GO" id="GO:0015074">
    <property type="term" value="P:DNA integration"/>
    <property type="evidence" value="ECO:0007669"/>
    <property type="project" value="InterPro"/>
</dbReference>
<evidence type="ECO:0000313" key="3">
    <source>
        <dbReference type="EMBL" id="CAH0714362.1"/>
    </source>
</evidence>